<evidence type="ECO:0000313" key="3">
    <source>
        <dbReference type="EMBL" id="OWM34140.1"/>
    </source>
</evidence>
<sequence length="227" mass="24774">MKHYIKLPALFTAAVFFVVACSTPSENESKPPQTTVVTVTPTPTENKPVPSEEAANSDSTGKNKIIPVEALDSVWVPALCDDQAGNLVGGVLPESLQAWPSPSGLTKKEDDTPIGAYTDINGDGRDEAILAYYCDRGSVSWPDNILIYDNDLNYLTKLDREQFSLGGYSIERRNIRSMSWDDNSVTIESYGWAQDDVAAAPSAILTYRLTMPNGVPQVELIDQRPSS</sequence>
<gene>
    <name evidence="3" type="ORF">AY602_09370</name>
</gene>
<accession>A0A854ND75</accession>
<dbReference type="EMBL" id="LSZF01000027">
    <property type="protein sequence ID" value="OWM34140.1"/>
    <property type="molecule type" value="Genomic_DNA"/>
</dbReference>
<feature type="compositionally biased region" description="Low complexity" evidence="1">
    <location>
        <begin position="31"/>
        <end position="49"/>
    </location>
</feature>
<protein>
    <recommendedName>
        <fullName evidence="5">Secreted protein</fullName>
    </recommendedName>
</protein>
<keyword evidence="2" id="KW-0732">Signal</keyword>
<dbReference type="PROSITE" id="PS51257">
    <property type="entry name" value="PROKAR_LIPOPROTEIN"/>
    <property type="match status" value="1"/>
</dbReference>
<proteinExistence type="predicted"/>
<feature type="signal peptide" evidence="2">
    <location>
        <begin position="1"/>
        <end position="20"/>
    </location>
</feature>
<dbReference type="RefSeq" id="WP_010935317.1">
    <property type="nucleotide sequence ID" value="NZ_JADQUE010000011.1"/>
</dbReference>
<dbReference type="AlphaFoldDB" id="A0A854ND75"/>
<evidence type="ECO:0008006" key="5">
    <source>
        <dbReference type="Google" id="ProtNLM"/>
    </source>
</evidence>
<comment type="caution">
    <text evidence="3">The sequence shown here is derived from an EMBL/GenBank/DDBJ whole genome shotgun (WGS) entry which is preliminary data.</text>
</comment>
<feature type="region of interest" description="Disordered" evidence="1">
    <location>
        <begin position="24"/>
        <end position="61"/>
    </location>
</feature>
<organism evidence="3 4">
    <name type="scientific">Corynebacterium diphtheriae bv. mitis</name>
    <dbReference type="NCBI Taxonomy" id="1806053"/>
    <lineage>
        <taxon>Bacteria</taxon>
        <taxon>Bacillati</taxon>
        <taxon>Actinomycetota</taxon>
        <taxon>Actinomycetes</taxon>
        <taxon>Mycobacteriales</taxon>
        <taxon>Corynebacteriaceae</taxon>
        <taxon>Corynebacterium</taxon>
    </lineage>
</organism>
<feature type="chain" id="PRO_5039701659" description="Secreted protein" evidence="2">
    <location>
        <begin position="21"/>
        <end position="227"/>
    </location>
</feature>
<evidence type="ECO:0000313" key="4">
    <source>
        <dbReference type="Proteomes" id="UP000197692"/>
    </source>
</evidence>
<evidence type="ECO:0000256" key="2">
    <source>
        <dbReference type="SAM" id="SignalP"/>
    </source>
</evidence>
<name>A0A854ND75_CORDP</name>
<reference evidence="4" key="1">
    <citation type="submission" date="2016-02" db="EMBL/GenBank/DDBJ databases">
        <title>Genomic analyses of a collection of pathogenic Corynebacterium diphtheriae.</title>
        <authorList>
            <person name="Sangal V."/>
            <person name="Titov L."/>
        </authorList>
    </citation>
    <scope>NUCLEOTIDE SEQUENCE [LARGE SCALE GENOMIC DNA]</scope>
    <source>
        <strain evidence="4">1438</strain>
    </source>
</reference>
<dbReference type="Proteomes" id="UP000197692">
    <property type="component" value="Unassembled WGS sequence"/>
</dbReference>
<evidence type="ECO:0000256" key="1">
    <source>
        <dbReference type="SAM" id="MobiDB-lite"/>
    </source>
</evidence>